<proteinExistence type="predicted"/>
<dbReference type="EMBL" id="JAMYWD010000002">
    <property type="protein sequence ID" value="KAJ4979561.1"/>
    <property type="molecule type" value="Genomic_DNA"/>
</dbReference>
<dbReference type="PANTHER" id="PTHR33564:SF8">
    <property type="entry name" value="TRANSMEMBRANE PROTEIN"/>
    <property type="match status" value="1"/>
</dbReference>
<protein>
    <submittedName>
        <fullName evidence="2">Uncharacterized protein</fullName>
    </submittedName>
</protein>
<dbReference type="Proteomes" id="UP001141806">
    <property type="component" value="Unassembled WGS sequence"/>
</dbReference>
<keyword evidence="1" id="KW-0812">Transmembrane</keyword>
<organism evidence="2 3">
    <name type="scientific">Protea cynaroides</name>
    <dbReference type="NCBI Taxonomy" id="273540"/>
    <lineage>
        <taxon>Eukaryota</taxon>
        <taxon>Viridiplantae</taxon>
        <taxon>Streptophyta</taxon>
        <taxon>Embryophyta</taxon>
        <taxon>Tracheophyta</taxon>
        <taxon>Spermatophyta</taxon>
        <taxon>Magnoliopsida</taxon>
        <taxon>Proteales</taxon>
        <taxon>Proteaceae</taxon>
        <taxon>Protea</taxon>
    </lineage>
</organism>
<accession>A0A9Q0L025</accession>
<comment type="caution">
    <text evidence="2">The sequence shown here is derived from an EMBL/GenBank/DDBJ whole genome shotgun (WGS) entry which is preliminary data.</text>
</comment>
<keyword evidence="1" id="KW-1133">Transmembrane helix</keyword>
<gene>
    <name evidence="2" type="ORF">NE237_010341</name>
</gene>
<feature type="transmembrane region" description="Helical" evidence="1">
    <location>
        <begin position="6"/>
        <end position="26"/>
    </location>
</feature>
<keyword evidence="1" id="KW-0472">Membrane</keyword>
<dbReference type="PANTHER" id="PTHR33564">
    <property type="entry name" value="TRANSMEMBRANE PROTEIN"/>
    <property type="match status" value="1"/>
</dbReference>
<keyword evidence="3" id="KW-1185">Reference proteome</keyword>
<name>A0A9Q0L025_9MAGN</name>
<sequence>MESSTVVGCMAVLAVSGSVVLVAFQVHKRLLSDFMRKFEELELAGRANNQPKKSTVRFVEDVVEPASNNKEYQERYSRLMWAKVSEIRETTNEKASNHKNPDQVLIDNMPLNRLALYKGILEYKARVNGIKNRTRIGGITWQRFH</sequence>
<dbReference type="OrthoDB" id="1904110at2759"/>
<dbReference type="AlphaFoldDB" id="A0A9Q0L025"/>
<evidence type="ECO:0000313" key="2">
    <source>
        <dbReference type="EMBL" id="KAJ4979561.1"/>
    </source>
</evidence>
<evidence type="ECO:0000256" key="1">
    <source>
        <dbReference type="SAM" id="Phobius"/>
    </source>
</evidence>
<reference evidence="2" key="1">
    <citation type="journal article" date="2023" name="Plant J.">
        <title>The genome of the king protea, Protea cynaroides.</title>
        <authorList>
            <person name="Chang J."/>
            <person name="Duong T.A."/>
            <person name="Schoeman C."/>
            <person name="Ma X."/>
            <person name="Roodt D."/>
            <person name="Barker N."/>
            <person name="Li Z."/>
            <person name="Van de Peer Y."/>
            <person name="Mizrachi E."/>
        </authorList>
    </citation>
    <scope>NUCLEOTIDE SEQUENCE</scope>
    <source>
        <tissue evidence="2">Young leaves</tissue>
    </source>
</reference>
<evidence type="ECO:0000313" key="3">
    <source>
        <dbReference type="Proteomes" id="UP001141806"/>
    </source>
</evidence>